<dbReference type="InterPro" id="IPR011250">
    <property type="entry name" value="OMP/PagP_B-barrel"/>
</dbReference>
<accession>A0AAW6TSC5</accession>
<keyword evidence="1 2" id="KW-0732">Signal</keyword>
<feature type="chain" id="PRO_5043364177" evidence="2">
    <location>
        <begin position="21"/>
        <end position="197"/>
    </location>
</feature>
<sequence>MKVLCVFVLALGCLVNAAHAGKMRYQINLSYVDGLNDLADLYEDNWELEQLEDGYDYASADVFVWPVGISFSPFYQWDNGLRAGMGVGPLVLMVGDVEHFEVPLSVRAGYTVNPSDPVSFYVFGGPSYHVAGGDYVDSSDLGVVVGAGVELIKKGNFSFGIEASYDSAEVKIDDIRRGGTKGIKTTEFSVGLFFLFQ</sequence>
<dbReference type="EMBL" id="JASCXX010000005">
    <property type="protein sequence ID" value="MDI6448598.1"/>
    <property type="molecule type" value="Genomic_DNA"/>
</dbReference>
<dbReference type="SUPFAM" id="SSF56925">
    <property type="entry name" value="OMPA-like"/>
    <property type="match status" value="1"/>
</dbReference>
<proteinExistence type="predicted"/>
<comment type="caution">
    <text evidence="4">The sequence shown here is derived from an EMBL/GenBank/DDBJ whole genome shotgun (WGS) entry which is preliminary data.</text>
</comment>
<evidence type="ECO:0000256" key="2">
    <source>
        <dbReference type="SAM" id="SignalP"/>
    </source>
</evidence>
<feature type="signal peptide" evidence="2">
    <location>
        <begin position="1"/>
        <end position="20"/>
    </location>
</feature>
<evidence type="ECO:0000256" key="1">
    <source>
        <dbReference type="ARBA" id="ARBA00022729"/>
    </source>
</evidence>
<dbReference type="Pfam" id="PF13505">
    <property type="entry name" value="OMP_b-brl"/>
    <property type="match status" value="1"/>
</dbReference>
<keyword evidence="5" id="KW-1185">Reference proteome</keyword>
<protein>
    <submittedName>
        <fullName evidence="4">Outer membrane beta-barrel protein</fullName>
    </submittedName>
</protein>
<dbReference type="Proteomes" id="UP001431776">
    <property type="component" value="Unassembled WGS sequence"/>
</dbReference>
<feature type="domain" description="Outer membrane protein beta-barrel" evidence="3">
    <location>
        <begin position="9"/>
        <end position="192"/>
    </location>
</feature>
<dbReference type="RefSeq" id="WP_349244009.1">
    <property type="nucleotide sequence ID" value="NZ_JASCXX010000005.1"/>
</dbReference>
<name>A0AAW6TSC5_9BACT</name>
<evidence type="ECO:0000313" key="4">
    <source>
        <dbReference type="EMBL" id="MDI6448598.1"/>
    </source>
</evidence>
<evidence type="ECO:0000259" key="3">
    <source>
        <dbReference type="Pfam" id="PF13505"/>
    </source>
</evidence>
<dbReference type="AlphaFoldDB" id="A0AAW6TSC5"/>
<reference evidence="4" key="1">
    <citation type="submission" date="2023-05" db="EMBL/GenBank/DDBJ databases">
        <title>Anaerotaeda fermentans gen. nov., sp. nov., a novel anaerobic planctomycete of the new family within the order Sedimentisphaerales isolated from Taman Peninsula, Russia.</title>
        <authorList>
            <person name="Khomyakova M.A."/>
            <person name="Merkel A.Y."/>
            <person name="Slobodkin A.I."/>
        </authorList>
    </citation>
    <scope>NUCLEOTIDE SEQUENCE</scope>
    <source>
        <strain evidence="4">M17dextr</strain>
    </source>
</reference>
<organism evidence="4 5">
    <name type="scientific">Anaerobaca lacustris</name>
    <dbReference type="NCBI Taxonomy" id="3044600"/>
    <lineage>
        <taxon>Bacteria</taxon>
        <taxon>Pseudomonadati</taxon>
        <taxon>Planctomycetota</taxon>
        <taxon>Phycisphaerae</taxon>
        <taxon>Sedimentisphaerales</taxon>
        <taxon>Anaerobacaceae</taxon>
        <taxon>Anaerobaca</taxon>
    </lineage>
</organism>
<gene>
    <name evidence="4" type="ORF">QJ522_06045</name>
</gene>
<dbReference type="InterPro" id="IPR027385">
    <property type="entry name" value="Beta-barrel_OMP"/>
</dbReference>
<evidence type="ECO:0000313" key="5">
    <source>
        <dbReference type="Proteomes" id="UP001431776"/>
    </source>
</evidence>